<evidence type="ECO:0000313" key="1">
    <source>
        <dbReference type="EMBL" id="KAJ8639522.1"/>
    </source>
</evidence>
<evidence type="ECO:0000313" key="2">
    <source>
        <dbReference type="Proteomes" id="UP001234297"/>
    </source>
</evidence>
<proteinExistence type="predicted"/>
<sequence length="89" mass="9679">MQQSIGFLQSLLPPLLRHHHHQMAMRLASLVVFIAILVMLGLMGTSAMDPNTDMSPSPWPQAPAPSAASSTPVTPAIFISLAFLLSYFY</sequence>
<organism evidence="1 2">
    <name type="scientific">Persea americana</name>
    <name type="common">Avocado</name>
    <dbReference type="NCBI Taxonomy" id="3435"/>
    <lineage>
        <taxon>Eukaryota</taxon>
        <taxon>Viridiplantae</taxon>
        <taxon>Streptophyta</taxon>
        <taxon>Embryophyta</taxon>
        <taxon>Tracheophyta</taxon>
        <taxon>Spermatophyta</taxon>
        <taxon>Magnoliopsida</taxon>
        <taxon>Magnoliidae</taxon>
        <taxon>Laurales</taxon>
        <taxon>Lauraceae</taxon>
        <taxon>Persea</taxon>
    </lineage>
</organism>
<dbReference type="EMBL" id="CM056813">
    <property type="protein sequence ID" value="KAJ8639522.1"/>
    <property type="molecule type" value="Genomic_DNA"/>
</dbReference>
<keyword evidence="2" id="KW-1185">Reference proteome</keyword>
<accession>A0ACC2M1A5</accession>
<dbReference type="Proteomes" id="UP001234297">
    <property type="component" value="Chromosome 5"/>
</dbReference>
<gene>
    <name evidence="1" type="ORF">MRB53_016216</name>
</gene>
<comment type="caution">
    <text evidence="1">The sequence shown here is derived from an EMBL/GenBank/DDBJ whole genome shotgun (WGS) entry which is preliminary data.</text>
</comment>
<name>A0ACC2M1A5_PERAE</name>
<reference evidence="1 2" key="1">
    <citation type="journal article" date="2022" name="Hortic Res">
        <title>A haplotype resolved chromosomal level avocado genome allows analysis of novel avocado genes.</title>
        <authorList>
            <person name="Nath O."/>
            <person name="Fletcher S.J."/>
            <person name="Hayward A."/>
            <person name="Shaw L.M."/>
            <person name="Masouleh A.K."/>
            <person name="Furtado A."/>
            <person name="Henry R.J."/>
            <person name="Mitter N."/>
        </authorList>
    </citation>
    <scope>NUCLEOTIDE SEQUENCE [LARGE SCALE GENOMIC DNA]</scope>
    <source>
        <strain evidence="2">cv. Hass</strain>
    </source>
</reference>
<protein>
    <submittedName>
        <fullName evidence="1">Uncharacterized protein</fullName>
    </submittedName>
</protein>